<dbReference type="Proteomes" id="UP001501920">
    <property type="component" value="Chromosome 8"/>
</dbReference>
<dbReference type="Ensembl" id="ENSPNAT00000054467.1">
    <property type="protein sequence ID" value="ENSPNAP00000074778.1"/>
    <property type="gene ID" value="ENSPNAG00000031836.1"/>
</dbReference>
<organism evidence="2 3">
    <name type="scientific">Pygocentrus nattereri</name>
    <name type="common">Red-bellied piranha</name>
    <dbReference type="NCBI Taxonomy" id="42514"/>
    <lineage>
        <taxon>Eukaryota</taxon>
        <taxon>Metazoa</taxon>
        <taxon>Chordata</taxon>
        <taxon>Craniata</taxon>
        <taxon>Vertebrata</taxon>
        <taxon>Euteleostomi</taxon>
        <taxon>Actinopterygii</taxon>
        <taxon>Neopterygii</taxon>
        <taxon>Teleostei</taxon>
        <taxon>Ostariophysi</taxon>
        <taxon>Characiformes</taxon>
        <taxon>Characoidei</taxon>
        <taxon>Pygocentrus</taxon>
    </lineage>
</organism>
<accession>A0AAR2LDV9</accession>
<evidence type="ECO:0000256" key="1">
    <source>
        <dbReference type="SAM" id="MobiDB-lite"/>
    </source>
</evidence>
<proteinExistence type="predicted"/>
<reference evidence="2 3" key="1">
    <citation type="submission" date="2020-10" db="EMBL/GenBank/DDBJ databases">
        <title>Pygocentrus nattereri (red-bellied piranha) genome, fPygNat1, primary haplotype.</title>
        <authorList>
            <person name="Myers G."/>
            <person name="Meyer A."/>
            <person name="Karagic N."/>
            <person name="Pippel M."/>
            <person name="Winkler S."/>
            <person name="Tracey A."/>
            <person name="Wood J."/>
            <person name="Formenti G."/>
            <person name="Howe K."/>
            <person name="Fedrigo O."/>
            <person name="Jarvis E.D."/>
        </authorList>
    </citation>
    <scope>NUCLEOTIDE SEQUENCE [LARGE SCALE GENOMIC DNA]</scope>
</reference>
<evidence type="ECO:0000313" key="3">
    <source>
        <dbReference type="Proteomes" id="UP001501920"/>
    </source>
</evidence>
<protein>
    <submittedName>
        <fullName evidence="2">Uncharacterized protein</fullName>
    </submittedName>
</protein>
<reference evidence="2" key="2">
    <citation type="submission" date="2025-08" db="UniProtKB">
        <authorList>
            <consortium name="Ensembl"/>
        </authorList>
    </citation>
    <scope>IDENTIFICATION</scope>
</reference>
<evidence type="ECO:0000313" key="2">
    <source>
        <dbReference type="Ensembl" id="ENSPNAP00000074778.1"/>
    </source>
</evidence>
<sequence length="75" mass="8014">MGQSAPQGVQCGNTNECRDASGSPEFSSLCKGQGTLEWDHPERLAQALESAWKPSMLALPIIVKQNSASIGLFTH</sequence>
<reference evidence="2" key="3">
    <citation type="submission" date="2025-09" db="UniProtKB">
        <authorList>
            <consortium name="Ensembl"/>
        </authorList>
    </citation>
    <scope>IDENTIFICATION</scope>
</reference>
<name>A0AAR2LDV9_PYGNA</name>
<feature type="region of interest" description="Disordered" evidence="1">
    <location>
        <begin position="1"/>
        <end position="28"/>
    </location>
</feature>
<dbReference type="AlphaFoldDB" id="A0AAR2LDV9"/>
<feature type="compositionally biased region" description="Polar residues" evidence="1">
    <location>
        <begin position="1"/>
        <end position="15"/>
    </location>
</feature>
<keyword evidence="3" id="KW-1185">Reference proteome</keyword>